<sequence length="374" mass="42625">MQQNTAYKPSQGLSIEDYAVDEDTISQRTFQTQFNIEPKNQVRLVKLLFMQYQVPNLDQITIFLQDFGLSVAKSTPESRWFNGYGSEPYVYHARKGPRKFGGGAFLVETYADLEKALKVPEAKVLSNGIESLKDAPGGGFIVTLEDPEGFPISLVHGQQQDQSQAQPPTQIILNYEVKKPRVRKFQRFTQGPAAVYRLGHYGLVIGDFQSQFAFYTRNFNIIPTSILYLENDKSENDKGTCGDMVSESRQNVAMFAHIDRGTELVDHHSLFLVTRPPQIHESHVHHCSFEIHDFDTQLIGHHWMLNKNYRPAWGVGRHILGSQIFDYWWDPNDFMVEHYIDGDVVNEDTPVSFHPAASAKDAAWGPDVPQEFLE</sequence>
<dbReference type="GeneID" id="54564166"/>
<dbReference type="Gene3D" id="3.10.180.10">
    <property type="entry name" value="2,3-Dihydroxybiphenyl 1,2-Dioxygenase, domain 1"/>
    <property type="match status" value="2"/>
</dbReference>
<dbReference type="InterPro" id="IPR037523">
    <property type="entry name" value="VOC_core"/>
</dbReference>
<dbReference type="InterPro" id="IPR029068">
    <property type="entry name" value="Glyas_Bleomycin-R_OHBP_Dase"/>
</dbReference>
<proteinExistence type="predicted"/>
<dbReference type="GO" id="GO:0004493">
    <property type="term" value="F:methylmalonyl-CoA epimerase activity"/>
    <property type="evidence" value="ECO:0007669"/>
    <property type="project" value="TreeGrafter"/>
</dbReference>
<dbReference type="PANTHER" id="PTHR43048">
    <property type="entry name" value="METHYLMALONYL-COA EPIMERASE"/>
    <property type="match status" value="1"/>
</dbReference>
<protein>
    <recommendedName>
        <fullName evidence="2">VOC domain-containing protein</fullName>
    </recommendedName>
</protein>
<evidence type="ECO:0000256" key="1">
    <source>
        <dbReference type="ARBA" id="ARBA00022723"/>
    </source>
</evidence>
<keyword evidence="4" id="KW-1185">Reference proteome</keyword>
<accession>A0A6A6BUB3</accession>
<dbReference type="GO" id="GO:0005739">
    <property type="term" value="C:mitochondrion"/>
    <property type="evidence" value="ECO:0007669"/>
    <property type="project" value="TreeGrafter"/>
</dbReference>
<feature type="domain" description="VOC" evidence="2">
    <location>
        <begin position="46"/>
        <end position="157"/>
    </location>
</feature>
<dbReference type="GO" id="GO:0046872">
    <property type="term" value="F:metal ion binding"/>
    <property type="evidence" value="ECO:0007669"/>
    <property type="project" value="UniProtKB-KW"/>
</dbReference>
<organism evidence="3 4">
    <name type="scientific">Zasmidium cellare ATCC 36951</name>
    <dbReference type="NCBI Taxonomy" id="1080233"/>
    <lineage>
        <taxon>Eukaryota</taxon>
        <taxon>Fungi</taxon>
        <taxon>Dikarya</taxon>
        <taxon>Ascomycota</taxon>
        <taxon>Pezizomycotina</taxon>
        <taxon>Dothideomycetes</taxon>
        <taxon>Dothideomycetidae</taxon>
        <taxon>Mycosphaerellales</taxon>
        <taxon>Mycosphaerellaceae</taxon>
        <taxon>Zasmidium</taxon>
    </lineage>
</organism>
<evidence type="ECO:0000313" key="4">
    <source>
        <dbReference type="Proteomes" id="UP000799537"/>
    </source>
</evidence>
<dbReference type="OrthoDB" id="3360610at2759"/>
<gene>
    <name evidence="3" type="ORF">M409DRAFT_38269</name>
</gene>
<name>A0A6A6BUB3_ZASCE</name>
<evidence type="ECO:0000313" key="3">
    <source>
        <dbReference type="EMBL" id="KAF2158387.1"/>
    </source>
</evidence>
<evidence type="ECO:0000259" key="2">
    <source>
        <dbReference type="PROSITE" id="PS51819"/>
    </source>
</evidence>
<dbReference type="RefSeq" id="XP_033659276.1">
    <property type="nucleotide sequence ID" value="XM_033810894.1"/>
</dbReference>
<reference evidence="3" key="1">
    <citation type="journal article" date="2020" name="Stud. Mycol.">
        <title>101 Dothideomycetes genomes: a test case for predicting lifestyles and emergence of pathogens.</title>
        <authorList>
            <person name="Haridas S."/>
            <person name="Albert R."/>
            <person name="Binder M."/>
            <person name="Bloem J."/>
            <person name="Labutti K."/>
            <person name="Salamov A."/>
            <person name="Andreopoulos B."/>
            <person name="Baker S."/>
            <person name="Barry K."/>
            <person name="Bills G."/>
            <person name="Bluhm B."/>
            <person name="Cannon C."/>
            <person name="Castanera R."/>
            <person name="Culley D."/>
            <person name="Daum C."/>
            <person name="Ezra D."/>
            <person name="Gonzalez J."/>
            <person name="Henrissat B."/>
            <person name="Kuo A."/>
            <person name="Liang C."/>
            <person name="Lipzen A."/>
            <person name="Lutzoni F."/>
            <person name="Magnuson J."/>
            <person name="Mondo S."/>
            <person name="Nolan M."/>
            <person name="Ohm R."/>
            <person name="Pangilinan J."/>
            <person name="Park H.-J."/>
            <person name="Ramirez L."/>
            <person name="Alfaro M."/>
            <person name="Sun H."/>
            <person name="Tritt A."/>
            <person name="Yoshinaga Y."/>
            <person name="Zwiers L.-H."/>
            <person name="Turgeon B."/>
            <person name="Goodwin S."/>
            <person name="Spatafora J."/>
            <person name="Crous P."/>
            <person name="Grigoriev I."/>
        </authorList>
    </citation>
    <scope>NUCLEOTIDE SEQUENCE</scope>
    <source>
        <strain evidence="3">ATCC 36951</strain>
    </source>
</reference>
<dbReference type="SUPFAM" id="SSF54593">
    <property type="entry name" value="Glyoxalase/Bleomycin resistance protein/Dihydroxybiphenyl dioxygenase"/>
    <property type="match status" value="1"/>
</dbReference>
<keyword evidence="1" id="KW-0479">Metal-binding</keyword>
<dbReference type="PANTHER" id="PTHR43048:SF3">
    <property type="entry name" value="METHYLMALONYL-COA EPIMERASE, MITOCHONDRIAL"/>
    <property type="match status" value="1"/>
</dbReference>
<dbReference type="PROSITE" id="PS51819">
    <property type="entry name" value="VOC"/>
    <property type="match status" value="1"/>
</dbReference>
<dbReference type="InterPro" id="IPR051785">
    <property type="entry name" value="MMCE/EMCE_epimerase"/>
</dbReference>
<dbReference type="GO" id="GO:0046491">
    <property type="term" value="P:L-methylmalonyl-CoA metabolic process"/>
    <property type="evidence" value="ECO:0007669"/>
    <property type="project" value="TreeGrafter"/>
</dbReference>
<dbReference type="AlphaFoldDB" id="A0A6A6BUB3"/>
<dbReference type="Proteomes" id="UP000799537">
    <property type="component" value="Unassembled WGS sequence"/>
</dbReference>
<dbReference type="EMBL" id="ML993675">
    <property type="protein sequence ID" value="KAF2158387.1"/>
    <property type="molecule type" value="Genomic_DNA"/>
</dbReference>